<feature type="transmembrane region" description="Helical" evidence="4">
    <location>
        <begin position="254"/>
        <end position="274"/>
    </location>
</feature>
<evidence type="ECO:0000313" key="6">
    <source>
        <dbReference type="EMBL" id="KAK7511987.1"/>
    </source>
</evidence>
<evidence type="ECO:0000256" key="2">
    <source>
        <dbReference type="RuleBase" id="RU003858"/>
    </source>
</evidence>
<feature type="region of interest" description="Disordered" evidence="3">
    <location>
        <begin position="138"/>
        <end position="168"/>
    </location>
</feature>
<name>A0ABR1KEH3_9PEZI</name>
<keyword evidence="7" id="KW-1185">Reference proteome</keyword>
<keyword evidence="4" id="KW-1133">Transmembrane helix</keyword>
<dbReference type="Pfam" id="PF05739">
    <property type="entry name" value="SNARE"/>
    <property type="match status" value="1"/>
</dbReference>
<dbReference type="InterPro" id="IPR000727">
    <property type="entry name" value="T_SNARE_dom"/>
</dbReference>
<feature type="region of interest" description="Disordered" evidence="3">
    <location>
        <begin position="1"/>
        <end position="29"/>
    </location>
</feature>
<dbReference type="PROSITE" id="PS50192">
    <property type="entry name" value="T_SNARE"/>
    <property type="match status" value="1"/>
</dbReference>
<keyword evidence="4" id="KW-0812">Transmembrane</keyword>
<evidence type="ECO:0000259" key="5">
    <source>
        <dbReference type="PROSITE" id="PS50192"/>
    </source>
</evidence>
<gene>
    <name evidence="6" type="ORF">IWZ03DRAFT_385234</name>
</gene>
<proteinExistence type="inferred from homology"/>
<dbReference type="PROSITE" id="PS00914">
    <property type="entry name" value="SYNTAXIN"/>
    <property type="match status" value="1"/>
</dbReference>
<keyword evidence="4" id="KW-0472">Membrane</keyword>
<organism evidence="6 7">
    <name type="scientific">Phyllosticta citriasiana</name>
    <dbReference type="NCBI Taxonomy" id="595635"/>
    <lineage>
        <taxon>Eukaryota</taxon>
        <taxon>Fungi</taxon>
        <taxon>Dikarya</taxon>
        <taxon>Ascomycota</taxon>
        <taxon>Pezizomycotina</taxon>
        <taxon>Dothideomycetes</taxon>
        <taxon>Dothideomycetes incertae sedis</taxon>
        <taxon>Botryosphaeriales</taxon>
        <taxon>Phyllostictaceae</taxon>
        <taxon>Phyllosticta</taxon>
    </lineage>
</organism>
<dbReference type="Pfam" id="PF14523">
    <property type="entry name" value="Syntaxin_2"/>
    <property type="match status" value="1"/>
</dbReference>
<dbReference type="InterPro" id="IPR045242">
    <property type="entry name" value="Syntaxin"/>
</dbReference>
<dbReference type="SMART" id="SM00503">
    <property type="entry name" value="SynN"/>
    <property type="match status" value="1"/>
</dbReference>
<feature type="domain" description="T-SNARE coiled-coil homology" evidence="5">
    <location>
        <begin position="181"/>
        <end position="243"/>
    </location>
</feature>
<reference evidence="6 7" key="1">
    <citation type="submission" date="2024-04" db="EMBL/GenBank/DDBJ databases">
        <title>Phyllosticta paracitricarpa is synonymous to the EU quarantine fungus P. citricarpa based on phylogenomic analyses.</title>
        <authorList>
            <consortium name="Lawrence Berkeley National Laboratory"/>
            <person name="Van Ingen-Buijs V.A."/>
            <person name="Van Westerhoven A.C."/>
            <person name="Haridas S."/>
            <person name="Skiadas P."/>
            <person name="Martin F."/>
            <person name="Groenewald J.Z."/>
            <person name="Crous P.W."/>
            <person name="Seidl M.F."/>
        </authorList>
    </citation>
    <scope>NUCLEOTIDE SEQUENCE [LARGE SCALE GENOMIC DNA]</scope>
    <source>
        <strain evidence="6 7">CBS 123371</strain>
    </source>
</reference>
<evidence type="ECO:0000256" key="3">
    <source>
        <dbReference type="SAM" id="MobiDB-lite"/>
    </source>
</evidence>
<dbReference type="SMART" id="SM00397">
    <property type="entry name" value="t_SNARE"/>
    <property type="match status" value="1"/>
</dbReference>
<sequence length="275" mass="30858">MSFDDSSRLESQPTTWRRQDDPEYSDDPEFRRFTSQLSDQLFSLTSNVTRLSNQIALLGTKRETERVRERVRDLIDETSNGFKEVGEGLKKVQQWPDLNASQKFTQGKLNREFKASLTEFQVLQRSAIEKERSSAAAARAALEDAGGGATSPSGQGPGSQQMLQEQEQLRLAPQDEVDFQESLIIERESEIRNIEQSVGELNELFRDVAHMVHEQGEQLDIISENVEGVRDDTRGANTELRTASRHQKAARNKACCLLVILAVVLTIVILAVVLG</sequence>
<comment type="similarity">
    <text evidence="1 2">Belongs to the syntaxin family.</text>
</comment>
<dbReference type="Gene3D" id="1.20.58.70">
    <property type="match status" value="1"/>
</dbReference>
<evidence type="ECO:0000313" key="7">
    <source>
        <dbReference type="Proteomes" id="UP001363622"/>
    </source>
</evidence>
<dbReference type="SUPFAM" id="SSF47661">
    <property type="entry name" value="t-snare proteins"/>
    <property type="match status" value="1"/>
</dbReference>
<accession>A0ABR1KEH3</accession>
<dbReference type="PANTHER" id="PTHR19957:SF38">
    <property type="entry name" value="LD27581P"/>
    <property type="match status" value="1"/>
</dbReference>
<dbReference type="PANTHER" id="PTHR19957">
    <property type="entry name" value="SYNTAXIN"/>
    <property type="match status" value="1"/>
</dbReference>
<protein>
    <submittedName>
        <fullName evidence="6">t-SNARE</fullName>
    </submittedName>
</protein>
<dbReference type="InterPro" id="IPR006011">
    <property type="entry name" value="Syntaxin_N"/>
</dbReference>
<dbReference type="Gene3D" id="1.20.5.110">
    <property type="match status" value="1"/>
</dbReference>
<dbReference type="EMBL" id="JBBPHU010000011">
    <property type="protein sequence ID" value="KAK7511987.1"/>
    <property type="molecule type" value="Genomic_DNA"/>
</dbReference>
<evidence type="ECO:0000256" key="1">
    <source>
        <dbReference type="ARBA" id="ARBA00009063"/>
    </source>
</evidence>
<dbReference type="CDD" id="cd15840">
    <property type="entry name" value="SNARE_Qa"/>
    <property type="match status" value="1"/>
</dbReference>
<evidence type="ECO:0000256" key="4">
    <source>
        <dbReference type="SAM" id="Phobius"/>
    </source>
</evidence>
<dbReference type="Proteomes" id="UP001363622">
    <property type="component" value="Unassembled WGS sequence"/>
</dbReference>
<dbReference type="InterPro" id="IPR006012">
    <property type="entry name" value="Syntaxin/epimorphin_CS"/>
</dbReference>
<dbReference type="InterPro" id="IPR010989">
    <property type="entry name" value="SNARE"/>
</dbReference>
<comment type="caution">
    <text evidence="6">The sequence shown here is derived from an EMBL/GenBank/DDBJ whole genome shotgun (WGS) entry which is preliminary data.</text>
</comment>